<evidence type="ECO:0000256" key="1">
    <source>
        <dbReference type="SAM" id="MobiDB-lite"/>
    </source>
</evidence>
<protein>
    <submittedName>
        <fullName evidence="3">Transcriptional regulator</fullName>
    </submittedName>
</protein>
<evidence type="ECO:0000259" key="2">
    <source>
        <dbReference type="PROSITE" id="PS50943"/>
    </source>
</evidence>
<proteinExistence type="predicted"/>
<dbReference type="EMBL" id="BMMZ01000005">
    <property type="protein sequence ID" value="GGL63842.1"/>
    <property type="molecule type" value="Genomic_DNA"/>
</dbReference>
<comment type="caution">
    <text evidence="3">The sequence shown here is derived from an EMBL/GenBank/DDBJ whole genome shotgun (WGS) entry which is preliminary data.</text>
</comment>
<organism evidence="3 4">
    <name type="scientific">Microlunatus endophyticus</name>
    <dbReference type="NCBI Taxonomy" id="1716077"/>
    <lineage>
        <taxon>Bacteria</taxon>
        <taxon>Bacillati</taxon>
        <taxon>Actinomycetota</taxon>
        <taxon>Actinomycetes</taxon>
        <taxon>Propionibacteriales</taxon>
        <taxon>Propionibacteriaceae</taxon>
        <taxon>Microlunatus</taxon>
    </lineage>
</organism>
<dbReference type="InterPro" id="IPR010982">
    <property type="entry name" value="Lambda_DNA-bd_dom_sf"/>
</dbReference>
<feature type="compositionally biased region" description="Pro residues" evidence="1">
    <location>
        <begin position="1"/>
        <end position="10"/>
    </location>
</feature>
<dbReference type="Proteomes" id="UP000613840">
    <property type="component" value="Unassembled WGS sequence"/>
</dbReference>
<evidence type="ECO:0000313" key="4">
    <source>
        <dbReference type="Proteomes" id="UP000613840"/>
    </source>
</evidence>
<gene>
    <name evidence="3" type="ORF">GCM10011575_22740</name>
</gene>
<dbReference type="CDD" id="cd00093">
    <property type="entry name" value="HTH_XRE"/>
    <property type="match status" value="1"/>
</dbReference>
<feature type="region of interest" description="Disordered" evidence="1">
    <location>
        <begin position="1"/>
        <end position="29"/>
    </location>
</feature>
<dbReference type="GO" id="GO:0003677">
    <property type="term" value="F:DNA binding"/>
    <property type="evidence" value="ECO:0007669"/>
    <property type="project" value="InterPro"/>
</dbReference>
<dbReference type="Pfam" id="PF01381">
    <property type="entry name" value="HTH_3"/>
    <property type="match status" value="1"/>
</dbReference>
<dbReference type="SUPFAM" id="SSF47413">
    <property type="entry name" value="lambda repressor-like DNA-binding domains"/>
    <property type="match status" value="1"/>
</dbReference>
<dbReference type="RefSeq" id="WP_188895495.1">
    <property type="nucleotide sequence ID" value="NZ_BMMZ01000005.1"/>
</dbReference>
<dbReference type="InterPro" id="IPR001387">
    <property type="entry name" value="Cro/C1-type_HTH"/>
</dbReference>
<reference evidence="3" key="1">
    <citation type="journal article" date="2014" name="Int. J. Syst. Evol. Microbiol.">
        <title>Complete genome sequence of Corynebacterium casei LMG S-19264T (=DSM 44701T), isolated from a smear-ripened cheese.</title>
        <authorList>
            <consortium name="US DOE Joint Genome Institute (JGI-PGF)"/>
            <person name="Walter F."/>
            <person name="Albersmeier A."/>
            <person name="Kalinowski J."/>
            <person name="Ruckert C."/>
        </authorList>
    </citation>
    <scope>NUCLEOTIDE SEQUENCE</scope>
    <source>
        <strain evidence="3">CGMCC 4.7306</strain>
    </source>
</reference>
<dbReference type="AlphaFoldDB" id="A0A917S8L8"/>
<feature type="domain" description="HTH cro/C1-type" evidence="2">
    <location>
        <begin position="43"/>
        <end position="97"/>
    </location>
</feature>
<reference evidence="3" key="2">
    <citation type="submission" date="2020-09" db="EMBL/GenBank/DDBJ databases">
        <authorList>
            <person name="Sun Q."/>
            <person name="Zhou Y."/>
        </authorList>
    </citation>
    <scope>NUCLEOTIDE SEQUENCE</scope>
    <source>
        <strain evidence="3">CGMCC 4.7306</strain>
    </source>
</reference>
<dbReference type="SMART" id="SM00530">
    <property type="entry name" value="HTH_XRE"/>
    <property type="match status" value="1"/>
</dbReference>
<keyword evidence="4" id="KW-1185">Reference proteome</keyword>
<name>A0A917S8L8_9ACTN</name>
<evidence type="ECO:0000313" key="3">
    <source>
        <dbReference type="EMBL" id="GGL63842.1"/>
    </source>
</evidence>
<accession>A0A917S8L8</accession>
<dbReference type="Gene3D" id="1.10.260.40">
    <property type="entry name" value="lambda repressor-like DNA-binding domains"/>
    <property type="match status" value="1"/>
</dbReference>
<sequence>MTEAPQPPQPQRSDAIPGADVVPLGRHRRPGDPLLRTLLGGVLRRARHDQKRTLSDVAETAGISVPYLSEIERGRKEPSSEMLAAVCGALDLDLLDLVWRTYVDLLDHEVQETLTVRPQRVGAGRIGHPAGRPGDVLALAA</sequence>
<dbReference type="PROSITE" id="PS50943">
    <property type="entry name" value="HTH_CROC1"/>
    <property type="match status" value="1"/>
</dbReference>